<evidence type="ECO:0000313" key="1">
    <source>
        <dbReference type="EMBL" id="KAF6057647.1"/>
    </source>
</evidence>
<evidence type="ECO:0000313" key="2">
    <source>
        <dbReference type="Proteomes" id="UP000590412"/>
    </source>
</evidence>
<sequence length="145" mass="16933">MDGNIKIIHFEVKEHYVVLLDCLFKHFKNTKNLEFDSDCTNAPNEYFEDLGLFSCVGIAIMGDSTLNTFYILDGFSWRLMKKIKRDISKFRIKYLHKAQTVQMIASLPNLNTLYIYELGDLLERILVLVRSLNKKSYICVVSFPH</sequence>
<reference evidence="1" key="1">
    <citation type="submission" date="2020-03" db="EMBL/GenBank/DDBJ databases">
        <title>FDA dAtabase for Regulatory Grade micrObial Sequences (FDA-ARGOS): Supporting development and validation of Infectious Disease Dx tests.</title>
        <authorList>
            <person name="Campos J."/>
            <person name="Goldberg B."/>
            <person name="Tallon L."/>
            <person name="Sadzewicz L."/>
            <person name="Vavikolanu K."/>
            <person name="Mehta A."/>
            <person name="Aluvathingal J."/>
            <person name="Nadendla S."/>
            <person name="Nandy P."/>
            <person name="Geyer C."/>
            <person name="Yan Y."/>
            <person name="Sichtig H."/>
        </authorList>
    </citation>
    <scope>NUCLEOTIDE SEQUENCE [LARGE SCALE GENOMIC DNA]</scope>
    <source>
        <strain evidence="1">FDAARGOS_652</strain>
    </source>
</reference>
<dbReference type="AlphaFoldDB" id="A0A8X7NMT8"/>
<dbReference type="EMBL" id="JABWAB010000003">
    <property type="protein sequence ID" value="KAF6057647.1"/>
    <property type="molecule type" value="Genomic_DNA"/>
</dbReference>
<gene>
    <name evidence="1" type="ORF">FOB60_002202</name>
</gene>
<name>A0A8X7NMT8_CANPA</name>
<dbReference type="Proteomes" id="UP000590412">
    <property type="component" value="Unassembled WGS sequence"/>
</dbReference>
<accession>A0A8X7NMT8</accession>
<proteinExistence type="predicted"/>
<organism evidence="1 2">
    <name type="scientific">Candida parapsilosis</name>
    <name type="common">Yeast</name>
    <dbReference type="NCBI Taxonomy" id="5480"/>
    <lineage>
        <taxon>Eukaryota</taxon>
        <taxon>Fungi</taxon>
        <taxon>Dikarya</taxon>
        <taxon>Ascomycota</taxon>
        <taxon>Saccharomycotina</taxon>
        <taxon>Pichiomycetes</taxon>
        <taxon>Debaryomycetaceae</taxon>
        <taxon>Candida/Lodderomyces clade</taxon>
        <taxon>Candida</taxon>
    </lineage>
</organism>
<protein>
    <submittedName>
        <fullName evidence="1">Uncharacterized protein</fullName>
    </submittedName>
</protein>
<comment type="caution">
    <text evidence="1">The sequence shown here is derived from an EMBL/GenBank/DDBJ whole genome shotgun (WGS) entry which is preliminary data.</text>
</comment>